<organism evidence="2 3">
    <name type="scientific">Sorangium cellulosum (strain So ce56)</name>
    <name type="common">Polyangium cellulosum (strain So ce56)</name>
    <dbReference type="NCBI Taxonomy" id="448385"/>
    <lineage>
        <taxon>Bacteria</taxon>
        <taxon>Pseudomonadati</taxon>
        <taxon>Myxococcota</taxon>
        <taxon>Polyangia</taxon>
        <taxon>Polyangiales</taxon>
        <taxon>Polyangiaceae</taxon>
        <taxon>Sorangium</taxon>
    </lineage>
</organism>
<dbReference type="HOGENOM" id="CLU_1863862_0_0_7"/>
<evidence type="ECO:0000313" key="2">
    <source>
        <dbReference type="EMBL" id="CAN99025.1"/>
    </source>
</evidence>
<name>A9G5G5_SORC5</name>
<sequence length="137" mass="13725">MTSAARERVARVVAALALALALAAGCGDGDGDDLPDPGPSSGLSPELPLFDLPEADAATLCDWVAGRFGGYGRRVDCGGGAYISSAPSRAECVRSYQAADDTCAATIGVVEACVNGAVEGPCTAIPVECVELLFCAS</sequence>
<dbReference type="EMBL" id="AM746676">
    <property type="protein sequence ID" value="CAN99025.1"/>
    <property type="molecule type" value="Genomic_DNA"/>
</dbReference>
<evidence type="ECO:0000313" key="3">
    <source>
        <dbReference type="Proteomes" id="UP000002139"/>
    </source>
</evidence>
<protein>
    <submittedName>
        <fullName evidence="2">Secreted protein</fullName>
    </submittedName>
</protein>
<keyword evidence="1" id="KW-0732">Signal</keyword>
<proteinExistence type="predicted"/>
<feature type="chain" id="PRO_5002738690" evidence="1">
    <location>
        <begin position="24"/>
        <end position="137"/>
    </location>
</feature>
<gene>
    <name evidence="2" type="ordered locus">sce8853</name>
</gene>
<dbReference type="KEGG" id="scl:sce8853"/>
<dbReference type="Proteomes" id="UP000002139">
    <property type="component" value="Chromosome"/>
</dbReference>
<dbReference type="AlphaFoldDB" id="A9G5G5"/>
<accession>A9G5G5</accession>
<feature type="signal peptide" evidence="1">
    <location>
        <begin position="1"/>
        <end position="23"/>
    </location>
</feature>
<reference evidence="2 3" key="1">
    <citation type="journal article" date="2007" name="Nat. Biotechnol.">
        <title>Complete genome sequence of the myxobacterium Sorangium cellulosum.</title>
        <authorList>
            <person name="Schneiker S."/>
            <person name="Perlova O."/>
            <person name="Kaiser O."/>
            <person name="Gerth K."/>
            <person name="Alici A."/>
            <person name="Altmeyer M.O."/>
            <person name="Bartels D."/>
            <person name="Bekel T."/>
            <person name="Beyer S."/>
            <person name="Bode E."/>
            <person name="Bode H.B."/>
            <person name="Bolten C.J."/>
            <person name="Choudhuri J.V."/>
            <person name="Doss S."/>
            <person name="Elnakady Y.A."/>
            <person name="Frank B."/>
            <person name="Gaigalat L."/>
            <person name="Goesmann A."/>
            <person name="Groeger C."/>
            <person name="Gross F."/>
            <person name="Jelsbak L."/>
            <person name="Jelsbak L."/>
            <person name="Kalinowski J."/>
            <person name="Kegler C."/>
            <person name="Knauber T."/>
            <person name="Konietzny S."/>
            <person name="Kopp M."/>
            <person name="Krause L."/>
            <person name="Krug D."/>
            <person name="Linke B."/>
            <person name="Mahmud T."/>
            <person name="Martinez-Arias R."/>
            <person name="McHardy A.C."/>
            <person name="Merai M."/>
            <person name="Meyer F."/>
            <person name="Mormann S."/>
            <person name="Munoz-Dorado J."/>
            <person name="Perez J."/>
            <person name="Pradella S."/>
            <person name="Rachid S."/>
            <person name="Raddatz G."/>
            <person name="Rosenau F."/>
            <person name="Rueckert C."/>
            <person name="Sasse F."/>
            <person name="Scharfe M."/>
            <person name="Schuster S.C."/>
            <person name="Suen G."/>
            <person name="Treuner-Lange A."/>
            <person name="Velicer G.J."/>
            <person name="Vorholter F.-J."/>
            <person name="Weissman K.J."/>
            <person name="Welch R.D."/>
            <person name="Wenzel S.C."/>
            <person name="Whitworth D.E."/>
            <person name="Wilhelm S."/>
            <person name="Wittmann C."/>
            <person name="Bloecker H."/>
            <person name="Puehler A."/>
            <person name="Mueller R."/>
        </authorList>
    </citation>
    <scope>NUCLEOTIDE SEQUENCE [LARGE SCALE GENOMIC DNA]</scope>
    <source>
        <strain evidence="3">So ce56</strain>
    </source>
</reference>
<keyword evidence="3" id="KW-1185">Reference proteome</keyword>
<evidence type="ECO:0000256" key="1">
    <source>
        <dbReference type="SAM" id="SignalP"/>
    </source>
</evidence>
<dbReference type="PROSITE" id="PS51257">
    <property type="entry name" value="PROKAR_LIPOPROTEIN"/>
    <property type="match status" value="1"/>
</dbReference>